<organism evidence="2 3">
    <name type="scientific">Ammoniphilus resinae</name>
    <dbReference type="NCBI Taxonomy" id="861532"/>
    <lineage>
        <taxon>Bacteria</taxon>
        <taxon>Bacillati</taxon>
        <taxon>Bacillota</taxon>
        <taxon>Bacilli</taxon>
        <taxon>Bacillales</taxon>
        <taxon>Paenibacillaceae</taxon>
        <taxon>Aneurinibacillus group</taxon>
        <taxon>Ammoniphilus</taxon>
    </lineage>
</organism>
<dbReference type="Proteomes" id="UP001519343">
    <property type="component" value="Unassembled WGS sequence"/>
</dbReference>
<feature type="transmembrane region" description="Helical" evidence="1">
    <location>
        <begin position="101"/>
        <end position="122"/>
    </location>
</feature>
<accession>A0ABS4GP40</accession>
<comment type="caution">
    <text evidence="2">The sequence shown here is derived from an EMBL/GenBank/DDBJ whole genome shotgun (WGS) entry which is preliminary data.</text>
</comment>
<proteinExistence type="predicted"/>
<name>A0ABS4GP40_9BACL</name>
<evidence type="ECO:0000256" key="1">
    <source>
        <dbReference type="SAM" id="Phobius"/>
    </source>
</evidence>
<keyword evidence="3" id="KW-1185">Reference proteome</keyword>
<evidence type="ECO:0000313" key="2">
    <source>
        <dbReference type="EMBL" id="MBP1932033.1"/>
    </source>
</evidence>
<feature type="transmembrane region" description="Helical" evidence="1">
    <location>
        <begin position="12"/>
        <end position="33"/>
    </location>
</feature>
<gene>
    <name evidence="2" type="ORF">J2Z37_002034</name>
</gene>
<feature type="transmembrane region" description="Helical" evidence="1">
    <location>
        <begin position="64"/>
        <end position="89"/>
    </location>
</feature>
<evidence type="ECO:0000313" key="3">
    <source>
        <dbReference type="Proteomes" id="UP001519343"/>
    </source>
</evidence>
<protein>
    <recommendedName>
        <fullName evidence="4">TrbC/VIRB2 family protein</fullName>
    </recommendedName>
</protein>
<keyword evidence="1" id="KW-1133">Transmembrane helix</keyword>
<reference evidence="2 3" key="1">
    <citation type="submission" date="2021-03" db="EMBL/GenBank/DDBJ databases">
        <title>Genomic Encyclopedia of Type Strains, Phase IV (KMG-IV): sequencing the most valuable type-strain genomes for metagenomic binning, comparative biology and taxonomic classification.</title>
        <authorList>
            <person name="Goeker M."/>
        </authorList>
    </citation>
    <scope>NUCLEOTIDE SEQUENCE [LARGE SCALE GENOMIC DNA]</scope>
    <source>
        <strain evidence="2 3">DSM 24738</strain>
    </source>
</reference>
<dbReference type="EMBL" id="JAGGKT010000004">
    <property type="protein sequence ID" value="MBP1932033.1"/>
    <property type="molecule type" value="Genomic_DNA"/>
</dbReference>
<keyword evidence="1" id="KW-0472">Membrane</keyword>
<dbReference type="RefSeq" id="WP_209810087.1">
    <property type="nucleotide sequence ID" value="NZ_JAGGKT010000004.1"/>
</dbReference>
<evidence type="ECO:0008006" key="4">
    <source>
        <dbReference type="Google" id="ProtNLM"/>
    </source>
</evidence>
<keyword evidence="1" id="KW-0812">Transmembrane</keyword>
<sequence>MILTVTKRFKSFIPIIAFMLILNVFAPMASPFVDSASASTIGSEIYNTDGDNILAKKVEKIVKIVGGVGGAAFVLAILIVALFIIFGSISANQMGTYWKALFSCMAGAFIFFSAYAFAPAIAKLAQG</sequence>